<dbReference type="AlphaFoldDB" id="A0A0E9R7P7"/>
<dbReference type="EMBL" id="GBXM01084077">
    <property type="protein sequence ID" value="JAH24500.1"/>
    <property type="molecule type" value="Transcribed_RNA"/>
</dbReference>
<reference evidence="1" key="1">
    <citation type="submission" date="2014-11" db="EMBL/GenBank/DDBJ databases">
        <authorList>
            <person name="Amaro Gonzalez C."/>
        </authorList>
    </citation>
    <scope>NUCLEOTIDE SEQUENCE</scope>
</reference>
<reference evidence="1" key="2">
    <citation type="journal article" date="2015" name="Fish Shellfish Immunol.">
        <title>Early steps in the European eel (Anguilla anguilla)-Vibrio vulnificus interaction in the gills: Role of the RtxA13 toxin.</title>
        <authorList>
            <person name="Callol A."/>
            <person name="Pajuelo D."/>
            <person name="Ebbesson L."/>
            <person name="Teles M."/>
            <person name="MacKenzie S."/>
            <person name="Amaro C."/>
        </authorList>
    </citation>
    <scope>NUCLEOTIDE SEQUENCE</scope>
</reference>
<name>A0A0E9R7P7_ANGAN</name>
<evidence type="ECO:0000313" key="1">
    <source>
        <dbReference type="EMBL" id="JAH24500.1"/>
    </source>
</evidence>
<sequence length="26" mass="2763">MWTAPEVTLPVAVMPLAVCPHRASVS</sequence>
<accession>A0A0E9R7P7</accession>
<organism evidence="1">
    <name type="scientific">Anguilla anguilla</name>
    <name type="common">European freshwater eel</name>
    <name type="synonym">Muraena anguilla</name>
    <dbReference type="NCBI Taxonomy" id="7936"/>
    <lineage>
        <taxon>Eukaryota</taxon>
        <taxon>Metazoa</taxon>
        <taxon>Chordata</taxon>
        <taxon>Craniata</taxon>
        <taxon>Vertebrata</taxon>
        <taxon>Euteleostomi</taxon>
        <taxon>Actinopterygii</taxon>
        <taxon>Neopterygii</taxon>
        <taxon>Teleostei</taxon>
        <taxon>Anguilliformes</taxon>
        <taxon>Anguillidae</taxon>
        <taxon>Anguilla</taxon>
    </lineage>
</organism>
<proteinExistence type="predicted"/>
<protein>
    <submittedName>
        <fullName evidence="1">Uncharacterized protein</fullName>
    </submittedName>
</protein>